<dbReference type="Gene3D" id="1.20.1050.90">
    <property type="entry name" value="RecF/RecN/SMC, N-terminal domain"/>
    <property type="match status" value="1"/>
</dbReference>
<dbReference type="GO" id="GO:0003697">
    <property type="term" value="F:single-stranded DNA binding"/>
    <property type="evidence" value="ECO:0007669"/>
    <property type="project" value="UniProtKB-UniRule"/>
</dbReference>
<dbReference type="Pfam" id="PF02463">
    <property type="entry name" value="SMC_N"/>
    <property type="match status" value="1"/>
</dbReference>
<keyword evidence="8 12" id="KW-0067">ATP-binding</keyword>
<proteinExistence type="inferred from homology"/>
<evidence type="ECO:0000256" key="3">
    <source>
        <dbReference type="ARBA" id="ARBA00020170"/>
    </source>
</evidence>
<dbReference type="CDD" id="cd03242">
    <property type="entry name" value="ABC_RecF"/>
    <property type="match status" value="1"/>
</dbReference>
<evidence type="ECO:0000259" key="14">
    <source>
        <dbReference type="Pfam" id="PF02463"/>
    </source>
</evidence>
<evidence type="ECO:0000313" key="15">
    <source>
        <dbReference type="EMBL" id="SET72290.1"/>
    </source>
</evidence>
<evidence type="ECO:0000313" key="16">
    <source>
        <dbReference type="Proteomes" id="UP000199568"/>
    </source>
</evidence>
<evidence type="ECO:0000256" key="11">
    <source>
        <dbReference type="ARBA" id="ARBA00023236"/>
    </source>
</evidence>
<accession>A0A1I0GPV4</accession>
<evidence type="ECO:0000256" key="13">
    <source>
        <dbReference type="RuleBase" id="RU000578"/>
    </source>
</evidence>
<protein>
    <recommendedName>
        <fullName evidence="3 12">DNA replication and repair protein RecF</fullName>
    </recommendedName>
</protein>
<dbReference type="HAMAP" id="MF_00365">
    <property type="entry name" value="RecF"/>
    <property type="match status" value="1"/>
</dbReference>
<dbReference type="InterPro" id="IPR027417">
    <property type="entry name" value="P-loop_NTPase"/>
</dbReference>
<feature type="binding site" evidence="12">
    <location>
        <begin position="30"/>
        <end position="37"/>
    </location>
    <ligand>
        <name>ATP</name>
        <dbReference type="ChEBI" id="CHEBI:30616"/>
    </ligand>
</feature>
<dbReference type="PANTHER" id="PTHR32182:SF0">
    <property type="entry name" value="DNA REPLICATION AND REPAIR PROTEIN RECF"/>
    <property type="match status" value="1"/>
</dbReference>
<dbReference type="PROSITE" id="PS00618">
    <property type="entry name" value="RECF_2"/>
    <property type="match status" value="1"/>
</dbReference>
<keyword evidence="5 12" id="KW-0235">DNA replication</keyword>
<evidence type="ECO:0000256" key="2">
    <source>
        <dbReference type="ARBA" id="ARBA00008016"/>
    </source>
</evidence>
<dbReference type="InterPro" id="IPR003395">
    <property type="entry name" value="RecF/RecN/SMC_N"/>
</dbReference>
<dbReference type="Proteomes" id="UP000199568">
    <property type="component" value="Unassembled WGS sequence"/>
</dbReference>
<keyword evidence="4 12" id="KW-0963">Cytoplasm</keyword>
<organism evidence="15 16">
    <name type="scientific">Natronincola peptidivorans</name>
    <dbReference type="NCBI Taxonomy" id="426128"/>
    <lineage>
        <taxon>Bacteria</taxon>
        <taxon>Bacillati</taxon>
        <taxon>Bacillota</taxon>
        <taxon>Clostridia</taxon>
        <taxon>Peptostreptococcales</taxon>
        <taxon>Natronincolaceae</taxon>
        <taxon>Natronincola</taxon>
    </lineage>
</organism>
<evidence type="ECO:0000256" key="9">
    <source>
        <dbReference type="ARBA" id="ARBA00023125"/>
    </source>
</evidence>
<dbReference type="SUPFAM" id="SSF52540">
    <property type="entry name" value="P-loop containing nucleoside triphosphate hydrolases"/>
    <property type="match status" value="1"/>
</dbReference>
<feature type="domain" description="RecF/RecN/SMC N-terminal" evidence="14">
    <location>
        <begin position="3"/>
        <end position="361"/>
    </location>
</feature>
<keyword evidence="6 12" id="KW-0547">Nucleotide-binding</keyword>
<dbReference type="GO" id="GO:0006260">
    <property type="term" value="P:DNA replication"/>
    <property type="evidence" value="ECO:0007669"/>
    <property type="project" value="UniProtKB-UniRule"/>
</dbReference>
<keyword evidence="10 12" id="KW-0234">DNA repair</keyword>
<evidence type="ECO:0000256" key="4">
    <source>
        <dbReference type="ARBA" id="ARBA00022490"/>
    </source>
</evidence>
<gene>
    <name evidence="12" type="primary">recF</name>
    <name evidence="15" type="ORF">SAMN05660297_03278</name>
</gene>
<keyword evidence="16" id="KW-1185">Reference proteome</keyword>
<keyword evidence="7 12" id="KW-0227">DNA damage</keyword>
<dbReference type="GO" id="GO:0009432">
    <property type="term" value="P:SOS response"/>
    <property type="evidence" value="ECO:0007669"/>
    <property type="project" value="UniProtKB-UniRule"/>
</dbReference>
<keyword evidence="9 12" id="KW-0238">DNA-binding</keyword>
<dbReference type="RefSeq" id="WP_090446487.1">
    <property type="nucleotide sequence ID" value="NZ_FOHU01000023.1"/>
</dbReference>
<dbReference type="GO" id="GO:0000731">
    <property type="term" value="P:DNA synthesis involved in DNA repair"/>
    <property type="evidence" value="ECO:0007669"/>
    <property type="project" value="TreeGrafter"/>
</dbReference>
<dbReference type="InterPro" id="IPR042174">
    <property type="entry name" value="RecF_2"/>
</dbReference>
<dbReference type="InterPro" id="IPR018078">
    <property type="entry name" value="DNA-binding_RecF_CS"/>
</dbReference>
<evidence type="ECO:0000256" key="10">
    <source>
        <dbReference type="ARBA" id="ARBA00023204"/>
    </source>
</evidence>
<dbReference type="AlphaFoldDB" id="A0A1I0GPV4"/>
<dbReference type="Gene3D" id="3.40.50.300">
    <property type="entry name" value="P-loop containing nucleotide triphosphate hydrolases"/>
    <property type="match status" value="1"/>
</dbReference>
<evidence type="ECO:0000256" key="8">
    <source>
        <dbReference type="ARBA" id="ARBA00022840"/>
    </source>
</evidence>
<dbReference type="STRING" id="426128.SAMN05660297_03278"/>
<dbReference type="OrthoDB" id="9803889at2"/>
<sequence length="371" mass="43141">MIVEELKLINQRNYKELQLQFHPKLNVIVGENAQGKTNILEAIYVGAIGKSFRTNKDQEMIKMLKENAYIKVKVRKITDKVEIEILLSKEVNKKIKINKVPLIKYGDLLGNLNVVLFSPEDLKIIKEGPNERRRFINNDISQISPKYYYTLTQYNKILQQRNKLLKNYKGNKINIEIWNEQLTNQGASLMIYRRNFIKRIAILAKLMHRKITEGSESLEVQYESNVKVKDDEELKDIKVNFLKKLKELQDVEIRRGLTLVGPHRDDLIFKINGLEVKNFGSQGQQRTSVLSLKLAELELMKGEVGEYPILLLDDVMSELDAKRQNYLIHNLKNIQTFITTTNIEPLNINNDKEYTLFEVVNGEISIISPKK</sequence>
<evidence type="ECO:0000256" key="7">
    <source>
        <dbReference type="ARBA" id="ARBA00022763"/>
    </source>
</evidence>
<dbReference type="GO" id="GO:0005737">
    <property type="term" value="C:cytoplasm"/>
    <property type="evidence" value="ECO:0007669"/>
    <property type="project" value="UniProtKB-SubCell"/>
</dbReference>
<dbReference type="GO" id="GO:0005524">
    <property type="term" value="F:ATP binding"/>
    <property type="evidence" value="ECO:0007669"/>
    <property type="project" value="UniProtKB-UniRule"/>
</dbReference>
<comment type="similarity">
    <text evidence="2 12 13">Belongs to the RecF family.</text>
</comment>
<dbReference type="EMBL" id="FOHU01000023">
    <property type="protein sequence ID" value="SET72290.1"/>
    <property type="molecule type" value="Genomic_DNA"/>
</dbReference>
<dbReference type="GO" id="GO:0006302">
    <property type="term" value="P:double-strand break repair"/>
    <property type="evidence" value="ECO:0007669"/>
    <property type="project" value="TreeGrafter"/>
</dbReference>
<name>A0A1I0GPV4_9FIRM</name>
<keyword evidence="11 12" id="KW-0742">SOS response</keyword>
<evidence type="ECO:0000256" key="6">
    <source>
        <dbReference type="ARBA" id="ARBA00022741"/>
    </source>
</evidence>
<reference evidence="15 16" key="1">
    <citation type="submission" date="2016-10" db="EMBL/GenBank/DDBJ databases">
        <authorList>
            <person name="de Groot N.N."/>
        </authorList>
    </citation>
    <scope>NUCLEOTIDE SEQUENCE [LARGE SCALE GENOMIC DNA]</scope>
    <source>
        <strain evidence="15 16">DSM 18979</strain>
    </source>
</reference>
<evidence type="ECO:0000256" key="12">
    <source>
        <dbReference type="HAMAP-Rule" id="MF_00365"/>
    </source>
</evidence>
<comment type="subcellular location">
    <subcellularLocation>
        <location evidence="1 12 13">Cytoplasm</location>
    </subcellularLocation>
</comment>
<dbReference type="PANTHER" id="PTHR32182">
    <property type="entry name" value="DNA REPLICATION AND REPAIR PROTEIN RECF"/>
    <property type="match status" value="1"/>
</dbReference>
<dbReference type="PROSITE" id="PS00617">
    <property type="entry name" value="RECF_1"/>
    <property type="match status" value="1"/>
</dbReference>
<comment type="function">
    <text evidence="12 13">The RecF protein is involved in DNA metabolism; it is required for DNA replication and normal SOS inducibility. RecF binds preferentially to single-stranded, linear DNA. It also seems to bind ATP.</text>
</comment>
<evidence type="ECO:0000256" key="1">
    <source>
        <dbReference type="ARBA" id="ARBA00004496"/>
    </source>
</evidence>
<dbReference type="NCBIfam" id="TIGR00611">
    <property type="entry name" value="recf"/>
    <property type="match status" value="1"/>
</dbReference>
<evidence type="ECO:0000256" key="5">
    <source>
        <dbReference type="ARBA" id="ARBA00022705"/>
    </source>
</evidence>
<dbReference type="InterPro" id="IPR001238">
    <property type="entry name" value="DNA-binding_RecF"/>
</dbReference>